<accession>A0A239C0H4</accession>
<evidence type="ECO:0000313" key="8">
    <source>
        <dbReference type="Proteomes" id="UP000198304"/>
    </source>
</evidence>
<keyword evidence="6" id="KW-0436">Ligase</keyword>
<dbReference type="GO" id="GO:0050567">
    <property type="term" value="F:glutaminyl-tRNA synthase (glutamine-hydrolyzing) activity"/>
    <property type="evidence" value="ECO:0007669"/>
    <property type="project" value="UniProtKB-UniRule"/>
</dbReference>
<dbReference type="OrthoDB" id="9813938at2"/>
<evidence type="ECO:0000256" key="3">
    <source>
        <dbReference type="ARBA" id="ARBA00024799"/>
    </source>
</evidence>
<name>A0A239C0H4_9FIRM</name>
<dbReference type="GO" id="GO:0050566">
    <property type="term" value="F:asparaginyl-tRNA synthase (glutamine-hydrolyzing) activity"/>
    <property type="evidence" value="ECO:0007669"/>
    <property type="project" value="RHEA"/>
</dbReference>
<dbReference type="EMBL" id="FZOJ01000004">
    <property type="protein sequence ID" value="SNS12883.1"/>
    <property type="molecule type" value="Genomic_DNA"/>
</dbReference>
<dbReference type="Pfam" id="PF02686">
    <property type="entry name" value="GatC"/>
    <property type="match status" value="1"/>
</dbReference>
<dbReference type="GO" id="GO:0016740">
    <property type="term" value="F:transferase activity"/>
    <property type="evidence" value="ECO:0007669"/>
    <property type="project" value="UniProtKB-KW"/>
</dbReference>
<comment type="catalytic activity">
    <reaction evidence="5 6">
        <text>L-glutamyl-tRNA(Gln) + L-glutamine + ATP + H2O = L-glutaminyl-tRNA(Gln) + L-glutamate + ADP + phosphate + H(+)</text>
        <dbReference type="Rhea" id="RHEA:17521"/>
        <dbReference type="Rhea" id="RHEA-COMP:9681"/>
        <dbReference type="Rhea" id="RHEA-COMP:9684"/>
        <dbReference type="ChEBI" id="CHEBI:15377"/>
        <dbReference type="ChEBI" id="CHEBI:15378"/>
        <dbReference type="ChEBI" id="CHEBI:29985"/>
        <dbReference type="ChEBI" id="CHEBI:30616"/>
        <dbReference type="ChEBI" id="CHEBI:43474"/>
        <dbReference type="ChEBI" id="CHEBI:58359"/>
        <dbReference type="ChEBI" id="CHEBI:78520"/>
        <dbReference type="ChEBI" id="CHEBI:78521"/>
        <dbReference type="ChEBI" id="CHEBI:456216"/>
    </reaction>
</comment>
<evidence type="ECO:0000256" key="1">
    <source>
        <dbReference type="ARBA" id="ARBA00010757"/>
    </source>
</evidence>
<comment type="function">
    <text evidence="3 6">Allows the formation of correctly charged Asn-tRNA(Asn) or Gln-tRNA(Gln) through the transamidation of misacylated Asp-tRNA(Asn) or Glu-tRNA(Gln) in organisms which lack either or both of asparaginyl-tRNA or glutaminyl-tRNA synthetases. The reaction takes place in the presence of glutamine and ATP through an activated phospho-Asp-tRNA(Asn) or phospho-Glu-tRNA(Gln).</text>
</comment>
<evidence type="ECO:0000256" key="6">
    <source>
        <dbReference type="HAMAP-Rule" id="MF_00122"/>
    </source>
</evidence>
<dbReference type="GO" id="GO:0070681">
    <property type="term" value="P:glutaminyl-tRNAGln biosynthesis via transamidation"/>
    <property type="evidence" value="ECO:0007669"/>
    <property type="project" value="TreeGrafter"/>
</dbReference>
<organism evidence="7 8">
    <name type="scientific">Anaerovirgula multivorans</name>
    <dbReference type="NCBI Taxonomy" id="312168"/>
    <lineage>
        <taxon>Bacteria</taxon>
        <taxon>Bacillati</taxon>
        <taxon>Bacillota</taxon>
        <taxon>Clostridia</taxon>
        <taxon>Peptostreptococcales</taxon>
        <taxon>Natronincolaceae</taxon>
        <taxon>Anaerovirgula</taxon>
    </lineage>
</organism>
<comment type="catalytic activity">
    <reaction evidence="4 6">
        <text>L-aspartyl-tRNA(Asn) + L-glutamine + ATP + H2O = L-asparaginyl-tRNA(Asn) + L-glutamate + ADP + phosphate + 2 H(+)</text>
        <dbReference type="Rhea" id="RHEA:14513"/>
        <dbReference type="Rhea" id="RHEA-COMP:9674"/>
        <dbReference type="Rhea" id="RHEA-COMP:9677"/>
        <dbReference type="ChEBI" id="CHEBI:15377"/>
        <dbReference type="ChEBI" id="CHEBI:15378"/>
        <dbReference type="ChEBI" id="CHEBI:29985"/>
        <dbReference type="ChEBI" id="CHEBI:30616"/>
        <dbReference type="ChEBI" id="CHEBI:43474"/>
        <dbReference type="ChEBI" id="CHEBI:58359"/>
        <dbReference type="ChEBI" id="CHEBI:78515"/>
        <dbReference type="ChEBI" id="CHEBI:78516"/>
        <dbReference type="ChEBI" id="CHEBI:456216"/>
    </reaction>
</comment>
<reference evidence="7 8" key="1">
    <citation type="submission" date="2017-06" db="EMBL/GenBank/DDBJ databases">
        <authorList>
            <person name="Kim H.J."/>
            <person name="Triplett B.A."/>
        </authorList>
    </citation>
    <scope>NUCLEOTIDE SEQUENCE [LARGE SCALE GENOMIC DNA]</scope>
    <source>
        <strain evidence="7 8">SCA</strain>
    </source>
</reference>
<comment type="subunit">
    <text evidence="2 6">Heterotrimer of A, B and C subunits.</text>
</comment>
<keyword evidence="6" id="KW-0547">Nucleotide-binding</keyword>
<sequence length="94" mass="11199">MKITSEEIQYIAKLAKLDFTEEEAVVFAKEFDSILSHFDNLDREDYTNTDMRERENAISVFRDDEVQPFKDQEELFQNAKSKRESYLELPKIVE</sequence>
<dbReference type="HAMAP" id="MF_00122">
    <property type="entry name" value="GatC"/>
    <property type="match status" value="1"/>
</dbReference>
<protein>
    <recommendedName>
        <fullName evidence="6">Aspartyl/glutamyl-tRNA(Asn/Gln) amidotransferase subunit C</fullName>
        <shortName evidence="6">Asp/Glu-ADT subunit C</shortName>
        <ecNumber evidence="6">6.3.5.-</ecNumber>
    </recommendedName>
</protein>
<dbReference type="PANTHER" id="PTHR15004:SF0">
    <property type="entry name" value="GLUTAMYL-TRNA(GLN) AMIDOTRANSFERASE SUBUNIT C, MITOCHONDRIAL"/>
    <property type="match status" value="1"/>
</dbReference>
<dbReference type="GO" id="GO:0005524">
    <property type="term" value="F:ATP binding"/>
    <property type="evidence" value="ECO:0007669"/>
    <property type="project" value="UniProtKB-KW"/>
</dbReference>
<dbReference type="Gene3D" id="1.10.20.60">
    <property type="entry name" value="Glu-tRNAGln amidotransferase C subunit, N-terminal domain"/>
    <property type="match status" value="1"/>
</dbReference>
<evidence type="ECO:0000256" key="2">
    <source>
        <dbReference type="ARBA" id="ARBA00011123"/>
    </source>
</evidence>
<comment type="similarity">
    <text evidence="1 6">Belongs to the GatC family.</text>
</comment>
<dbReference type="GO" id="GO:0006450">
    <property type="term" value="P:regulation of translational fidelity"/>
    <property type="evidence" value="ECO:0007669"/>
    <property type="project" value="InterPro"/>
</dbReference>
<dbReference type="InterPro" id="IPR036113">
    <property type="entry name" value="Asp/Glu-ADT_sf_sub_c"/>
</dbReference>
<keyword evidence="7" id="KW-0808">Transferase</keyword>
<dbReference type="InterPro" id="IPR003837">
    <property type="entry name" value="GatC"/>
</dbReference>
<dbReference type="PANTHER" id="PTHR15004">
    <property type="entry name" value="GLUTAMYL-TRNA(GLN) AMIDOTRANSFERASE SUBUNIT C, MITOCHONDRIAL"/>
    <property type="match status" value="1"/>
</dbReference>
<keyword evidence="8" id="KW-1185">Reference proteome</keyword>
<keyword evidence="6" id="KW-0648">Protein biosynthesis</keyword>
<dbReference type="RefSeq" id="WP_089281983.1">
    <property type="nucleotide sequence ID" value="NZ_FZOJ01000004.1"/>
</dbReference>
<gene>
    <name evidence="6" type="primary">gatC</name>
    <name evidence="7" type="ORF">SAMN05446037_1004208</name>
</gene>
<dbReference type="GO" id="GO:0006412">
    <property type="term" value="P:translation"/>
    <property type="evidence" value="ECO:0007669"/>
    <property type="project" value="UniProtKB-UniRule"/>
</dbReference>
<dbReference type="NCBIfam" id="TIGR00135">
    <property type="entry name" value="gatC"/>
    <property type="match status" value="1"/>
</dbReference>
<keyword evidence="6" id="KW-0067">ATP-binding</keyword>
<dbReference type="EC" id="6.3.5.-" evidence="6"/>
<dbReference type="AlphaFoldDB" id="A0A239C0H4"/>
<dbReference type="SUPFAM" id="SSF141000">
    <property type="entry name" value="Glu-tRNAGln amidotransferase C subunit"/>
    <property type="match status" value="1"/>
</dbReference>
<dbReference type="Proteomes" id="UP000198304">
    <property type="component" value="Unassembled WGS sequence"/>
</dbReference>
<evidence type="ECO:0000256" key="5">
    <source>
        <dbReference type="ARBA" id="ARBA00047913"/>
    </source>
</evidence>
<proteinExistence type="inferred from homology"/>
<evidence type="ECO:0000256" key="4">
    <source>
        <dbReference type="ARBA" id="ARBA00047380"/>
    </source>
</evidence>
<evidence type="ECO:0000313" key="7">
    <source>
        <dbReference type="EMBL" id="SNS12883.1"/>
    </source>
</evidence>